<organism evidence="2 3">
    <name type="scientific">Galerina marginata (strain CBS 339.88)</name>
    <dbReference type="NCBI Taxonomy" id="685588"/>
    <lineage>
        <taxon>Eukaryota</taxon>
        <taxon>Fungi</taxon>
        <taxon>Dikarya</taxon>
        <taxon>Basidiomycota</taxon>
        <taxon>Agaricomycotina</taxon>
        <taxon>Agaricomycetes</taxon>
        <taxon>Agaricomycetidae</taxon>
        <taxon>Agaricales</taxon>
        <taxon>Agaricineae</taxon>
        <taxon>Strophariaceae</taxon>
        <taxon>Galerina</taxon>
    </lineage>
</organism>
<evidence type="ECO:0000313" key="3">
    <source>
        <dbReference type="Proteomes" id="UP000027222"/>
    </source>
</evidence>
<feature type="region of interest" description="Disordered" evidence="1">
    <location>
        <begin position="75"/>
        <end position="109"/>
    </location>
</feature>
<name>A0A067TIH7_GALM3</name>
<protein>
    <submittedName>
        <fullName evidence="2">Uncharacterized protein</fullName>
    </submittedName>
</protein>
<proteinExistence type="predicted"/>
<gene>
    <name evidence="2" type="ORF">GALMADRAFT_238750</name>
</gene>
<dbReference type="Proteomes" id="UP000027222">
    <property type="component" value="Unassembled WGS sequence"/>
</dbReference>
<dbReference type="EMBL" id="KL142369">
    <property type="protein sequence ID" value="KDR83000.1"/>
    <property type="molecule type" value="Genomic_DNA"/>
</dbReference>
<reference evidence="3" key="1">
    <citation type="journal article" date="2014" name="Proc. Natl. Acad. Sci. U.S.A.">
        <title>Extensive sampling of basidiomycete genomes demonstrates inadequacy of the white-rot/brown-rot paradigm for wood decay fungi.</title>
        <authorList>
            <person name="Riley R."/>
            <person name="Salamov A.A."/>
            <person name="Brown D.W."/>
            <person name="Nagy L.G."/>
            <person name="Floudas D."/>
            <person name="Held B.W."/>
            <person name="Levasseur A."/>
            <person name="Lombard V."/>
            <person name="Morin E."/>
            <person name="Otillar R."/>
            <person name="Lindquist E.A."/>
            <person name="Sun H."/>
            <person name="LaButti K.M."/>
            <person name="Schmutz J."/>
            <person name="Jabbour D."/>
            <person name="Luo H."/>
            <person name="Baker S.E."/>
            <person name="Pisabarro A.G."/>
            <person name="Walton J.D."/>
            <person name="Blanchette R.A."/>
            <person name="Henrissat B."/>
            <person name="Martin F."/>
            <person name="Cullen D."/>
            <person name="Hibbett D.S."/>
            <person name="Grigoriev I.V."/>
        </authorList>
    </citation>
    <scope>NUCLEOTIDE SEQUENCE [LARGE SCALE GENOMIC DNA]</scope>
    <source>
        <strain evidence="3">CBS 339.88</strain>
    </source>
</reference>
<dbReference type="HOGENOM" id="CLU_2184173_0_0_1"/>
<evidence type="ECO:0000313" key="2">
    <source>
        <dbReference type="EMBL" id="KDR83000.1"/>
    </source>
</evidence>
<accession>A0A067TIH7</accession>
<sequence length="109" mass="12481">MHPSPTAPTDEPRRRRRLDSGYQPRNFHRVTSADIARPAHLVLAARTRHFRPTVLLRLRPLLLPFLACFLASRCPTPRRSTKNPTGLRTESRRPLSSGAHTRFLQLTPN</sequence>
<feature type="region of interest" description="Disordered" evidence="1">
    <location>
        <begin position="1"/>
        <end position="30"/>
    </location>
</feature>
<dbReference type="AlphaFoldDB" id="A0A067TIH7"/>
<keyword evidence="3" id="KW-1185">Reference proteome</keyword>
<evidence type="ECO:0000256" key="1">
    <source>
        <dbReference type="SAM" id="MobiDB-lite"/>
    </source>
</evidence>